<dbReference type="CDD" id="cd01948">
    <property type="entry name" value="EAL"/>
    <property type="match status" value="1"/>
</dbReference>
<dbReference type="SMART" id="SM00086">
    <property type="entry name" value="PAC"/>
    <property type="match status" value="1"/>
</dbReference>
<dbReference type="InterPro" id="IPR000014">
    <property type="entry name" value="PAS"/>
</dbReference>
<dbReference type="Pfam" id="PF08448">
    <property type="entry name" value="PAS_4"/>
    <property type="match status" value="1"/>
</dbReference>
<evidence type="ECO:0000313" key="7">
    <source>
        <dbReference type="Proteomes" id="UP001501195"/>
    </source>
</evidence>
<dbReference type="NCBIfam" id="TIGR00254">
    <property type="entry name" value="GGDEF"/>
    <property type="match status" value="1"/>
</dbReference>
<evidence type="ECO:0000259" key="4">
    <source>
        <dbReference type="PROSITE" id="PS50883"/>
    </source>
</evidence>
<dbReference type="SMART" id="SM00267">
    <property type="entry name" value="GGDEF"/>
    <property type="match status" value="1"/>
</dbReference>
<dbReference type="Pfam" id="PF00990">
    <property type="entry name" value="GGDEF"/>
    <property type="match status" value="1"/>
</dbReference>
<feature type="domain" description="EAL" evidence="4">
    <location>
        <begin position="436"/>
        <end position="695"/>
    </location>
</feature>
<feature type="compositionally biased region" description="Pro residues" evidence="1">
    <location>
        <begin position="700"/>
        <end position="714"/>
    </location>
</feature>
<accession>A0ABP9I8U8</accession>
<organism evidence="6 7">
    <name type="scientific">Kineococcus glutinatus</name>
    <dbReference type="NCBI Taxonomy" id="1070872"/>
    <lineage>
        <taxon>Bacteria</taxon>
        <taxon>Bacillati</taxon>
        <taxon>Actinomycetota</taxon>
        <taxon>Actinomycetes</taxon>
        <taxon>Kineosporiales</taxon>
        <taxon>Kineosporiaceae</taxon>
        <taxon>Kineococcus</taxon>
    </lineage>
</organism>
<dbReference type="PROSITE" id="PS50112">
    <property type="entry name" value="PAS"/>
    <property type="match status" value="1"/>
</dbReference>
<comment type="caution">
    <text evidence="6">The sequence shown here is derived from an EMBL/GenBank/DDBJ whole genome shotgun (WGS) entry which is preliminary data.</text>
</comment>
<dbReference type="NCBIfam" id="TIGR00229">
    <property type="entry name" value="sensory_box"/>
    <property type="match status" value="1"/>
</dbReference>
<evidence type="ECO:0000313" key="6">
    <source>
        <dbReference type="EMBL" id="GAA4991964.1"/>
    </source>
</evidence>
<dbReference type="CDD" id="cd01949">
    <property type="entry name" value="GGDEF"/>
    <property type="match status" value="1"/>
</dbReference>
<dbReference type="Proteomes" id="UP001501195">
    <property type="component" value="Unassembled WGS sequence"/>
</dbReference>
<dbReference type="SMART" id="SM00052">
    <property type="entry name" value="EAL"/>
    <property type="match status" value="1"/>
</dbReference>
<dbReference type="PROSITE" id="PS50883">
    <property type="entry name" value="EAL"/>
    <property type="match status" value="1"/>
</dbReference>
<feature type="domain" description="PAS" evidence="2">
    <location>
        <begin position="134"/>
        <end position="204"/>
    </location>
</feature>
<sequence>MDDVVASALAHVACAVERPLFVVSRRLGPGGGGAAVLRWLNAAAEDLLGRDASQVLHTPLDELLVPVQGTSADLLGRERAERWGVQVHRADGTSWPVDLVASPAPSPGALHADELWWVLRAEATAGGLQRPRHAEDRFAVLARRSPVPTVLSDVGARLAHVNDAFARLLQLPAEELHGTAWLERVAAEDLPLLLDRVATALQGGEGCVDVRMRQASGHVRWVRVTLAPSAVPGQAAGFVGSVEDITERLAAEHRLAYQARHDLLTGLPNRTAVAEEVGRVLAGRTQRAAGAVRGDAVVMLLDLDDFKVVNDGLGHESGDALLVEVGHRLRAAVRDDDVVARIGGDEFVLLCHGLDGPGAAAVAAQRVLDAVSAPLDVQGVRIRPTASVGVVVLDTGHTGAEQVLREADIAMYAAKAGGKDRWAVTDDGAVASARRSLRLVADLRQALVQRSLDVVYQPVVMAGPAGRIVSLEALCRWRHPELGPVSPGVFVPLAEQNNLVPALDAHVLEVACRDLAAWRAQLGDLAPATVAVNLSAVSLTAPGLAGRIRAVVEAAGLQLSDLCLEITETAVLTDTAACREVLEELRRGGASVAVDDFGTGYSSLSYLRELPVDHLKVDRSFVKDLCSADARTARAVTSAVVALARALGLGTIAEGVETAAQAAVVAELGCDAAQGFLYSRPLTAEQVLALLASGVLLDPGTPPREPARPAPARPVPALSAAGSLPTEVLPRAAHR</sequence>
<dbReference type="Gene3D" id="3.20.20.450">
    <property type="entry name" value="EAL domain"/>
    <property type="match status" value="1"/>
</dbReference>
<dbReference type="InterPro" id="IPR043128">
    <property type="entry name" value="Rev_trsase/Diguanyl_cyclase"/>
</dbReference>
<dbReference type="PANTHER" id="PTHR44757:SF2">
    <property type="entry name" value="BIOFILM ARCHITECTURE MAINTENANCE PROTEIN MBAA"/>
    <property type="match status" value="1"/>
</dbReference>
<dbReference type="Pfam" id="PF00563">
    <property type="entry name" value="EAL"/>
    <property type="match status" value="1"/>
</dbReference>
<feature type="region of interest" description="Disordered" evidence="1">
    <location>
        <begin position="699"/>
        <end position="735"/>
    </location>
</feature>
<dbReference type="InterPro" id="IPR029787">
    <property type="entry name" value="Nucleotide_cyclase"/>
</dbReference>
<protein>
    <submittedName>
        <fullName evidence="6">EAL domain-containing protein</fullName>
    </submittedName>
</protein>
<dbReference type="Gene3D" id="3.30.450.20">
    <property type="entry name" value="PAS domain"/>
    <property type="match status" value="2"/>
</dbReference>
<evidence type="ECO:0000259" key="3">
    <source>
        <dbReference type="PROSITE" id="PS50113"/>
    </source>
</evidence>
<evidence type="ECO:0000259" key="2">
    <source>
        <dbReference type="PROSITE" id="PS50112"/>
    </source>
</evidence>
<evidence type="ECO:0000259" key="5">
    <source>
        <dbReference type="PROSITE" id="PS50887"/>
    </source>
</evidence>
<dbReference type="InterPro" id="IPR052155">
    <property type="entry name" value="Biofilm_reg_signaling"/>
</dbReference>
<dbReference type="InterPro" id="IPR035919">
    <property type="entry name" value="EAL_sf"/>
</dbReference>
<dbReference type="SUPFAM" id="SSF141868">
    <property type="entry name" value="EAL domain-like"/>
    <property type="match status" value="1"/>
</dbReference>
<dbReference type="SUPFAM" id="SSF55073">
    <property type="entry name" value="Nucleotide cyclase"/>
    <property type="match status" value="1"/>
</dbReference>
<dbReference type="RefSeq" id="WP_345713560.1">
    <property type="nucleotide sequence ID" value="NZ_BAABIL010000540.1"/>
</dbReference>
<gene>
    <name evidence="6" type="ORF">GCM10023225_30400</name>
</gene>
<dbReference type="InterPro" id="IPR013656">
    <property type="entry name" value="PAS_4"/>
</dbReference>
<dbReference type="SMART" id="SM00091">
    <property type="entry name" value="PAS"/>
    <property type="match status" value="2"/>
</dbReference>
<dbReference type="CDD" id="cd00130">
    <property type="entry name" value="PAS"/>
    <property type="match status" value="2"/>
</dbReference>
<proteinExistence type="predicted"/>
<dbReference type="InterPro" id="IPR000160">
    <property type="entry name" value="GGDEF_dom"/>
</dbReference>
<dbReference type="PROSITE" id="PS50113">
    <property type="entry name" value="PAC"/>
    <property type="match status" value="1"/>
</dbReference>
<dbReference type="SUPFAM" id="SSF55785">
    <property type="entry name" value="PYP-like sensor domain (PAS domain)"/>
    <property type="match status" value="1"/>
</dbReference>
<dbReference type="EMBL" id="BAABIL010000540">
    <property type="protein sequence ID" value="GAA4991964.1"/>
    <property type="molecule type" value="Genomic_DNA"/>
</dbReference>
<feature type="domain" description="GGDEF" evidence="5">
    <location>
        <begin position="294"/>
        <end position="427"/>
    </location>
</feature>
<dbReference type="InterPro" id="IPR035965">
    <property type="entry name" value="PAS-like_dom_sf"/>
</dbReference>
<dbReference type="Gene3D" id="3.30.70.270">
    <property type="match status" value="1"/>
</dbReference>
<dbReference type="PANTHER" id="PTHR44757">
    <property type="entry name" value="DIGUANYLATE CYCLASE DGCP"/>
    <property type="match status" value="1"/>
</dbReference>
<evidence type="ECO:0000256" key="1">
    <source>
        <dbReference type="SAM" id="MobiDB-lite"/>
    </source>
</evidence>
<name>A0ABP9I8U8_9ACTN</name>
<dbReference type="PROSITE" id="PS50887">
    <property type="entry name" value="GGDEF"/>
    <property type="match status" value="1"/>
</dbReference>
<keyword evidence="7" id="KW-1185">Reference proteome</keyword>
<dbReference type="InterPro" id="IPR000700">
    <property type="entry name" value="PAS-assoc_C"/>
</dbReference>
<dbReference type="InterPro" id="IPR001610">
    <property type="entry name" value="PAC"/>
</dbReference>
<feature type="domain" description="PAC" evidence="3">
    <location>
        <begin position="206"/>
        <end position="257"/>
    </location>
</feature>
<reference evidence="7" key="1">
    <citation type="journal article" date="2019" name="Int. J. Syst. Evol. Microbiol.">
        <title>The Global Catalogue of Microorganisms (GCM) 10K type strain sequencing project: providing services to taxonomists for standard genome sequencing and annotation.</title>
        <authorList>
            <consortium name="The Broad Institute Genomics Platform"/>
            <consortium name="The Broad Institute Genome Sequencing Center for Infectious Disease"/>
            <person name="Wu L."/>
            <person name="Ma J."/>
        </authorList>
    </citation>
    <scope>NUCLEOTIDE SEQUENCE [LARGE SCALE GENOMIC DNA]</scope>
    <source>
        <strain evidence="7">JCM 18126</strain>
    </source>
</reference>
<dbReference type="InterPro" id="IPR001633">
    <property type="entry name" value="EAL_dom"/>
</dbReference>